<reference evidence="2 3" key="1">
    <citation type="submission" date="2023-10" db="EMBL/GenBank/DDBJ databases">
        <title>Sphingomonas sp. HF-S4 16S ribosomal RNA gene Genome sequencing and assembly.</title>
        <authorList>
            <person name="Lee H."/>
        </authorList>
    </citation>
    <scope>NUCLEOTIDE SEQUENCE [LARGE SCALE GENOMIC DNA]</scope>
    <source>
        <strain evidence="2 3">HF-S4</strain>
    </source>
</reference>
<dbReference type="Proteomes" id="UP001273531">
    <property type="component" value="Unassembled WGS sequence"/>
</dbReference>
<keyword evidence="1" id="KW-0732">Signal</keyword>
<dbReference type="RefSeq" id="WP_317228183.1">
    <property type="nucleotide sequence ID" value="NZ_JAWJEJ010000002.1"/>
</dbReference>
<dbReference type="Gene3D" id="2.40.160.10">
    <property type="entry name" value="Porin"/>
    <property type="match status" value="1"/>
</dbReference>
<gene>
    <name evidence="2" type="ORF">RZN05_18645</name>
</gene>
<evidence type="ECO:0000313" key="3">
    <source>
        <dbReference type="Proteomes" id="UP001273531"/>
    </source>
</evidence>
<dbReference type="EMBL" id="JAWJEJ010000002">
    <property type="protein sequence ID" value="MDV3459024.1"/>
    <property type="molecule type" value="Genomic_DNA"/>
</dbReference>
<comment type="caution">
    <text evidence="2">The sequence shown here is derived from an EMBL/GenBank/DDBJ whole genome shotgun (WGS) entry which is preliminary data.</text>
</comment>
<feature type="chain" id="PRO_5045882880" evidence="1">
    <location>
        <begin position="22"/>
        <end position="243"/>
    </location>
</feature>
<sequence>MRTILFTTILFTGLAATPAHAQKLSGGIEAATDESRRGLSWSEGRIATSADLLVPVGPLEASARVATVRDSVRHDGAEVVGDLELGAVTDLGPFRVRGHVTGHIFAGARSKMDYVELGGSGSYSLGPVQVNAGAVYAPDQSAIGGSNLYLYAGANAGVPMTPLSASASIGRSSGNTDDPLRAARLRPTGTYSDWRIGLEYNSFPITFGIDYVGTDIENRPGLSRFADARHSGDRVIGRARISF</sequence>
<evidence type="ECO:0000256" key="1">
    <source>
        <dbReference type="SAM" id="SignalP"/>
    </source>
</evidence>
<dbReference type="InterPro" id="IPR010239">
    <property type="entry name" value="CHP02001"/>
</dbReference>
<protein>
    <submittedName>
        <fullName evidence="2">TorF family putative porin</fullName>
    </submittedName>
</protein>
<dbReference type="InterPro" id="IPR023614">
    <property type="entry name" value="Porin_dom_sf"/>
</dbReference>
<evidence type="ECO:0000313" key="2">
    <source>
        <dbReference type="EMBL" id="MDV3459024.1"/>
    </source>
</evidence>
<proteinExistence type="predicted"/>
<dbReference type="Pfam" id="PF09694">
    <property type="entry name" value="Gcw_chp"/>
    <property type="match status" value="1"/>
</dbReference>
<accession>A0ABU3YCA6</accession>
<feature type="signal peptide" evidence="1">
    <location>
        <begin position="1"/>
        <end position="21"/>
    </location>
</feature>
<organism evidence="2 3">
    <name type="scientific">Sphingomonas agrestis</name>
    <dbReference type="NCBI Taxonomy" id="3080540"/>
    <lineage>
        <taxon>Bacteria</taxon>
        <taxon>Pseudomonadati</taxon>
        <taxon>Pseudomonadota</taxon>
        <taxon>Alphaproteobacteria</taxon>
        <taxon>Sphingomonadales</taxon>
        <taxon>Sphingomonadaceae</taxon>
        <taxon>Sphingomonas</taxon>
    </lineage>
</organism>
<keyword evidence="3" id="KW-1185">Reference proteome</keyword>
<name>A0ABU3YCA6_9SPHN</name>